<accession>A0AAD4FRP2</accession>
<evidence type="ECO:0000313" key="1">
    <source>
        <dbReference type="EMBL" id="KAF7770092.1"/>
    </source>
</evidence>
<dbReference type="EMBL" id="AHBZ03000021">
    <property type="protein sequence ID" value="KAF7770092.1"/>
    <property type="molecule type" value="Genomic_DNA"/>
</dbReference>
<reference evidence="1" key="2">
    <citation type="submission" date="2015-03" db="EMBL/GenBank/DDBJ databases">
        <title>Genome sequence of Pseudoalteromonas citrea.</title>
        <authorList>
            <person name="Xie B.-B."/>
            <person name="Rong J.-C."/>
            <person name="Qin Q.-L."/>
            <person name="Zhang Y.-Z."/>
        </authorList>
    </citation>
    <scope>NUCLEOTIDE SEQUENCE</scope>
    <source>
        <strain evidence="1">DSM 8771</strain>
    </source>
</reference>
<sequence>MISIEVRKEWKGLTSEEEYCVEITEFNIFGLTLFEFQKNFKN</sequence>
<dbReference type="AlphaFoldDB" id="A0AAD4FRP2"/>
<proteinExistence type="predicted"/>
<organism evidence="1 2">
    <name type="scientific">Pseudoalteromonas citrea</name>
    <dbReference type="NCBI Taxonomy" id="43655"/>
    <lineage>
        <taxon>Bacteria</taxon>
        <taxon>Pseudomonadati</taxon>
        <taxon>Pseudomonadota</taxon>
        <taxon>Gammaproteobacteria</taxon>
        <taxon>Alteromonadales</taxon>
        <taxon>Pseudoalteromonadaceae</taxon>
        <taxon>Pseudoalteromonas</taxon>
    </lineage>
</organism>
<reference evidence="1" key="1">
    <citation type="journal article" date="2012" name="J. Bacteriol.">
        <title>Genome sequences of type strains of seven species of the marine bacterium Pseudoalteromonas.</title>
        <authorList>
            <person name="Xie B.B."/>
            <person name="Shu Y.L."/>
            <person name="Qin Q.L."/>
            <person name="Rong J.C."/>
            <person name="Zhang X.Y."/>
            <person name="Chen X.L."/>
            <person name="Shi M."/>
            <person name="He H.L."/>
            <person name="Zhou B.C."/>
            <person name="Zhang Y.Z."/>
        </authorList>
    </citation>
    <scope>NUCLEOTIDE SEQUENCE</scope>
    <source>
        <strain evidence="1">DSM 8771</strain>
    </source>
</reference>
<gene>
    <name evidence="1" type="ORF">PCIT_a3049</name>
</gene>
<name>A0AAD4FRP2_9GAMM</name>
<evidence type="ECO:0000313" key="2">
    <source>
        <dbReference type="Proteomes" id="UP000016487"/>
    </source>
</evidence>
<protein>
    <submittedName>
        <fullName evidence="1">Uncharacterized protein</fullName>
    </submittedName>
</protein>
<dbReference type="Proteomes" id="UP000016487">
    <property type="component" value="Unassembled WGS sequence"/>
</dbReference>
<comment type="caution">
    <text evidence="1">The sequence shown here is derived from an EMBL/GenBank/DDBJ whole genome shotgun (WGS) entry which is preliminary data.</text>
</comment>